<dbReference type="RefSeq" id="WP_159544353.1">
    <property type="nucleotide sequence ID" value="NZ_CP047156.1"/>
</dbReference>
<accession>A0A7L4YMP5</accession>
<evidence type="ECO:0000313" key="4">
    <source>
        <dbReference type="Proteomes" id="UP000463857"/>
    </source>
</evidence>
<evidence type="ECO:0000259" key="2">
    <source>
        <dbReference type="Pfam" id="PF13524"/>
    </source>
</evidence>
<dbReference type="InParanoid" id="A0A7L4YMP5"/>
<protein>
    <submittedName>
        <fullName evidence="3">DUF1972 domain-containing protein</fullName>
    </submittedName>
</protein>
<dbReference type="PANTHER" id="PTHR12526:SF636">
    <property type="entry name" value="BLL3647 PROTEIN"/>
    <property type="match status" value="1"/>
</dbReference>
<dbReference type="OrthoDB" id="9792269at2"/>
<dbReference type="Pfam" id="PF09314">
    <property type="entry name" value="DUF1972"/>
    <property type="match status" value="1"/>
</dbReference>
<evidence type="ECO:0000259" key="1">
    <source>
        <dbReference type="Pfam" id="PF09314"/>
    </source>
</evidence>
<dbReference type="KEGG" id="eke:EK0264_07615"/>
<dbReference type="EMBL" id="CP047156">
    <property type="protein sequence ID" value="QHC00153.1"/>
    <property type="molecule type" value="Genomic_DNA"/>
</dbReference>
<feature type="domain" description="DUF1972" evidence="1">
    <location>
        <begin position="4"/>
        <end position="178"/>
    </location>
</feature>
<sequence length="390" mass="43621">MKPTVRILGTHGVPASYGGFETAAEHVGRYLRDAGWRVVVYCQRDGDGPTWEDSWEGLERVNIPERRPGWRGTGTFDLKSIRHAWKAYRPGEVWLTFGYNTAMFDIAPRVRGVPMVINMDGMEWTRAKWGLAHKAILLANERIAGAIGHALIADHPEIARYLRRHFGDRRVSTITYGAPEVEHVPADRVHGLGLQPGAYATLVSRPTPENSVREIVAAWSARRRGMPLVVVGPYDADEPYCRAVRAAAGDEIVFTGAIFEQDVLRAVRFHSALYVHGHTVGGTNPSLVEAMGAGNAILAQDNVYNRWVAGDRQEFFGNEDDLRGVLDRLLDDRPRLAEMGGAARDRFRAEFTWDRIGHQYHEVLTNVLGSRSRGTYREPSERTNSLISVE</sequence>
<dbReference type="PANTHER" id="PTHR12526">
    <property type="entry name" value="GLYCOSYLTRANSFERASE"/>
    <property type="match status" value="1"/>
</dbReference>
<proteinExistence type="predicted"/>
<gene>
    <name evidence="3" type="ORF">EK0264_07615</name>
</gene>
<organism evidence="3 4">
    <name type="scientific">Epidermidibacterium keratini</name>
    <dbReference type="NCBI Taxonomy" id="1891644"/>
    <lineage>
        <taxon>Bacteria</taxon>
        <taxon>Bacillati</taxon>
        <taxon>Actinomycetota</taxon>
        <taxon>Actinomycetes</taxon>
        <taxon>Sporichthyales</taxon>
        <taxon>Sporichthyaceae</taxon>
        <taxon>Epidermidibacterium</taxon>
    </lineage>
</organism>
<dbReference type="Gene3D" id="3.40.50.2000">
    <property type="entry name" value="Glycogen Phosphorylase B"/>
    <property type="match status" value="2"/>
</dbReference>
<dbReference type="SUPFAM" id="SSF53756">
    <property type="entry name" value="UDP-Glycosyltransferase/glycogen phosphorylase"/>
    <property type="match status" value="1"/>
</dbReference>
<feature type="domain" description="Spore protein YkvP/CgeB glycosyl transferase-like" evidence="2">
    <location>
        <begin position="213"/>
        <end position="360"/>
    </location>
</feature>
<name>A0A7L4YMP5_9ACTN</name>
<reference evidence="3 4" key="1">
    <citation type="journal article" date="2018" name="Int. J. Syst. Evol. Microbiol.">
        <title>Epidermidibacterium keratini gen. nov., sp. nov., a member of the family Sporichthyaceae, isolated from keratin epidermis.</title>
        <authorList>
            <person name="Lee D.G."/>
            <person name="Trujillo M.E."/>
            <person name="Kang S."/>
            <person name="Nam J.J."/>
            <person name="Kim Y.J."/>
        </authorList>
    </citation>
    <scope>NUCLEOTIDE SEQUENCE [LARGE SCALE GENOMIC DNA]</scope>
    <source>
        <strain evidence="3 4">EPI-7</strain>
    </source>
</reference>
<keyword evidence="4" id="KW-1185">Reference proteome</keyword>
<evidence type="ECO:0000313" key="3">
    <source>
        <dbReference type="EMBL" id="QHC00153.1"/>
    </source>
</evidence>
<dbReference type="GO" id="GO:0016757">
    <property type="term" value="F:glycosyltransferase activity"/>
    <property type="evidence" value="ECO:0007669"/>
    <property type="project" value="TreeGrafter"/>
</dbReference>
<dbReference type="InterPro" id="IPR055259">
    <property type="entry name" value="YkvP/CgeB_Glyco_trans-like"/>
</dbReference>
<dbReference type="Pfam" id="PF13524">
    <property type="entry name" value="Glyco_trans_1_2"/>
    <property type="match status" value="1"/>
</dbReference>
<dbReference type="InterPro" id="IPR015393">
    <property type="entry name" value="DUF1972"/>
</dbReference>
<dbReference type="Proteomes" id="UP000463857">
    <property type="component" value="Chromosome"/>
</dbReference>
<dbReference type="AlphaFoldDB" id="A0A7L4YMP5"/>